<dbReference type="AlphaFoldDB" id="A0A0A9I601"/>
<evidence type="ECO:0000313" key="1">
    <source>
        <dbReference type="EMBL" id="JAE10167.1"/>
    </source>
</evidence>
<reference evidence="1" key="1">
    <citation type="submission" date="2014-09" db="EMBL/GenBank/DDBJ databases">
        <authorList>
            <person name="Magalhaes I.L.F."/>
            <person name="Oliveira U."/>
            <person name="Santos F.R."/>
            <person name="Vidigal T.H.D.A."/>
            <person name="Brescovit A.D."/>
            <person name="Santos A.J."/>
        </authorList>
    </citation>
    <scope>NUCLEOTIDE SEQUENCE</scope>
    <source>
        <tissue evidence="1">Shoot tissue taken approximately 20 cm above the soil surface</tissue>
    </source>
</reference>
<organism evidence="1">
    <name type="scientific">Arundo donax</name>
    <name type="common">Giant reed</name>
    <name type="synonym">Donax arundinaceus</name>
    <dbReference type="NCBI Taxonomy" id="35708"/>
    <lineage>
        <taxon>Eukaryota</taxon>
        <taxon>Viridiplantae</taxon>
        <taxon>Streptophyta</taxon>
        <taxon>Embryophyta</taxon>
        <taxon>Tracheophyta</taxon>
        <taxon>Spermatophyta</taxon>
        <taxon>Magnoliopsida</taxon>
        <taxon>Liliopsida</taxon>
        <taxon>Poales</taxon>
        <taxon>Poaceae</taxon>
        <taxon>PACMAD clade</taxon>
        <taxon>Arundinoideae</taxon>
        <taxon>Arundineae</taxon>
        <taxon>Arundo</taxon>
    </lineage>
</organism>
<sequence>MDRARRARDAGRSGRKAKDCSYS</sequence>
<proteinExistence type="predicted"/>
<accession>A0A0A9I601</accession>
<name>A0A0A9I601_ARUDO</name>
<protein>
    <submittedName>
        <fullName evidence="1">Uncharacterized protein</fullName>
    </submittedName>
</protein>
<reference evidence="1" key="2">
    <citation type="journal article" date="2015" name="Data Brief">
        <title>Shoot transcriptome of the giant reed, Arundo donax.</title>
        <authorList>
            <person name="Barrero R.A."/>
            <person name="Guerrero F.D."/>
            <person name="Moolhuijzen P."/>
            <person name="Goolsby J.A."/>
            <person name="Tidwell J."/>
            <person name="Bellgard S.E."/>
            <person name="Bellgard M.I."/>
        </authorList>
    </citation>
    <scope>NUCLEOTIDE SEQUENCE</scope>
    <source>
        <tissue evidence="1">Shoot tissue taken approximately 20 cm above the soil surface</tissue>
    </source>
</reference>
<dbReference type="EMBL" id="GBRH01187729">
    <property type="protein sequence ID" value="JAE10167.1"/>
    <property type="molecule type" value="Transcribed_RNA"/>
</dbReference>